<evidence type="ECO:0000313" key="1">
    <source>
        <dbReference type="EMBL" id="QQL45674.1"/>
    </source>
</evidence>
<dbReference type="EMBL" id="CP066776">
    <property type="protein sequence ID" value="QQL45674.1"/>
    <property type="molecule type" value="Genomic_DNA"/>
</dbReference>
<gene>
    <name evidence="1" type="ORF">G3M56_003540</name>
</gene>
<dbReference type="Proteomes" id="UP000475117">
    <property type="component" value="Chromosome"/>
</dbReference>
<accession>A0A6B3LC31</accession>
<dbReference type="RefSeq" id="WP_164365002.1">
    <property type="nucleotide sequence ID" value="NZ_CP066776.1"/>
</dbReference>
<reference evidence="1 2" key="1">
    <citation type="submission" date="2020-12" db="EMBL/GenBank/DDBJ databases">
        <title>Sulforoseuscoccus oceanibium gen. nov., sp. nov., a representative of the phylum Verrucomicrobia with special cytoplasmic membrane, and proposal of Sulforoseuscoccusaceae fam. nov.</title>
        <authorList>
            <person name="Xi F."/>
        </authorList>
    </citation>
    <scope>NUCLEOTIDE SEQUENCE [LARGE SCALE GENOMIC DNA]</scope>
    <source>
        <strain evidence="1 2">T37</strain>
    </source>
</reference>
<proteinExistence type="predicted"/>
<dbReference type="KEGG" id="soa:G3M56_003540"/>
<keyword evidence="2" id="KW-1185">Reference proteome</keyword>
<sequence>MSSDYDDPWTISDEQKMRFAALFLLEYVINKPMLFKVWLDRDDSDLEPVLEWMLVQKWIEIRDGDHYVPTERGREVLETFIKRYAEYVYFFDVFCAVDLGEGSFAFERFFDFDSEEEWHRYLDQERFEDLRIAVAEYLDLDAVELVFMQFVREERFGRDATGWQFDLLLGAIWDEILEICNEALDVNDLGYEDDQGVVDGEVVIEDVIGQGGALLGQLLARADRALKGISDSSGGAADRVVPPVEFPPASRFDFDQFARGEKKDDLWDEISKL</sequence>
<organism evidence="1 2">
    <name type="scientific">Sulfuriroseicoccus oceanibius</name>
    <dbReference type="NCBI Taxonomy" id="2707525"/>
    <lineage>
        <taxon>Bacteria</taxon>
        <taxon>Pseudomonadati</taxon>
        <taxon>Verrucomicrobiota</taxon>
        <taxon>Verrucomicrobiia</taxon>
        <taxon>Verrucomicrobiales</taxon>
        <taxon>Verrucomicrobiaceae</taxon>
        <taxon>Sulfuriroseicoccus</taxon>
    </lineage>
</organism>
<protein>
    <submittedName>
        <fullName evidence="1">Uncharacterized protein</fullName>
    </submittedName>
</protein>
<dbReference type="AlphaFoldDB" id="A0A6B3LC31"/>
<evidence type="ECO:0000313" key="2">
    <source>
        <dbReference type="Proteomes" id="UP000475117"/>
    </source>
</evidence>
<name>A0A6B3LC31_9BACT</name>